<sequence>MKKLGQKQITGTIFLVSGTRIGGSDDLLQIGAVDLTVIKHPTTRKPYLPGSSIKGKMRSEFEKRLGKFSGRDQNEPCGCADCLICRVFGPHKRPNHNLGPSRIIVRDAQLIEGGDLEIKAENIIDRKTGTAQHPRKVERVAAGAKFKFSIAVQYWDLDNDVRYKSEAGADALVEFVKDGLRYLEETGIGSGTSKGYGQIEFQDLRLDGTPFTL</sequence>
<evidence type="ECO:0000256" key="7">
    <source>
        <dbReference type="ARBA" id="ARBA00023118"/>
    </source>
</evidence>
<organism evidence="10 11">
    <name type="scientific">Pyrinomonas methylaliphatogenes</name>
    <dbReference type="NCBI Taxonomy" id="454194"/>
    <lineage>
        <taxon>Bacteria</taxon>
        <taxon>Pseudomonadati</taxon>
        <taxon>Acidobacteriota</taxon>
        <taxon>Blastocatellia</taxon>
        <taxon>Blastocatellales</taxon>
        <taxon>Pyrinomonadaceae</taxon>
        <taxon>Pyrinomonas</taxon>
    </lineage>
</organism>
<evidence type="ECO:0000256" key="2">
    <source>
        <dbReference type="ARBA" id="ARBA00022150"/>
    </source>
</evidence>
<keyword evidence="7" id="KW-0051">Antiviral defense</keyword>
<evidence type="ECO:0000313" key="10">
    <source>
        <dbReference type="EMBL" id="CDM65519.1"/>
    </source>
</evidence>
<evidence type="ECO:0000256" key="1">
    <source>
        <dbReference type="ARBA" id="ARBA00006342"/>
    </source>
</evidence>
<dbReference type="RefSeq" id="WP_041975869.1">
    <property type="nucleotide sequence ID" value="NZ_CBXV010000005.1"/>
</dbReference>
<reference evidence="10 11" key="1">
    <citation type="submission" date="2013-12" db="EMBL/GenBank/DDBJ databases">
        <authorList>
            <person name="Stott M."/>
        </authorList>
    </citation>
    <scope>NUCLEOTIDE SEQUENCE [LARGE SCALE GENOMIC DNA]</scope>
    <source>
        <strain evidence="10 11">K22</strain>
    </source>
</reference>
<comment type="similarity">
    <text evidence="1">Belongs to the CRISPR-associated Csm3 family.</text>
</comment>
<dbReference type="GO" id="GO:0003723">
    <property type="term" value="F:RNA binding"/>
    <property type="evidence" value="ECO:0007669"/>
    <property type="project" value="UniProtKB-KW"/>
</dbReference>
<keyword evidence="4" id="KW-0255">Endonuclease</keyword>
<dbReference type="PANTHER" id="PTHR35579:SF6">
    <property type="entry name" value="DUF324 DOMAIN-CONTAINING PROTEIN"/>
    <property type="match status" value="1"/>
</dbReference>
<evidence type="ECO:0000256" key="8">
    <source>
        <dbReference type="ARBA" id="ARBA00033183"/>
    </source>
</evidence>
<dbReference type="GO" id="GO:0051607">
    <property type="term" value="P:defense response to virus"/>
    <property type="evidence" value="ECO:0007669"/>
    <property type="project" value="UniProtKB-KW"/>
</dbReference>
<reference evidence="10 11" key="2">
    <citation type="submission" date="2015-01" db="EMBL/GenBank/DDBJ databases">
        <title>Complete genome sequence of Pyrinomonas methylaliphatogenes type strain K22T.</title>
        <authorList>
            <person name="Lee K.C.Y."/>
            <person name="Power J.F."/>
            <person name="Dunfield P.F."/>
            <person name="Morgan X.C."/>
            <person name="Huttenhower C."/>
            <person name="Stott M.B."/>
        </authorList>
    </citation>
    <scope>NUCLEOTIDE SEQUENCE [LARGE SCALE GENOMIC DNA]</scope>
    <source>
        <strain evidence="10 11">K22</strain>
    </source>
</reference>
<dbReference type="Proteomes" id="UP000031518">
    <property type="component" value="Unassembled WGS sequence"/>
</dbReference>
<protein>
    <recommendedName>
        <fullName evidence="2">CRISPR system Cms endoribonuclease Csm3</fullName>
    </recommendedName>
    <alternativeName>
        <fullName evidence="8">CRISPR type III A-associated RAMP protein Csm3</fullName>
    </alternativeName>
</protein>
<dbReference type="EMBL" id="CBXV010000005">
    <property type="protein sequence ID" value="CDM65519.1"/>
    <property type="molecule type" value="Genomic_DNA"/>
</dbReference>
<dbReference type="GO" id="GO:0016787">
    <property type="term" value="F:hydrolase activity"/>
    <property type="evidence" value="ECO:0007669"/>
    <property type="project" value="UniProtKB-KW"/>
</dbReference>
<feature type="domain" description="CRISPR type III-associated protein" evidence="9">
    <location>
        <begin position="34"/>
        <end position="200"/>
    </location>
</feature>
<dbReference type="AlphaFoldDB" id="A0A0B6WZ03"/>
<evidence type="ECO:0000313" key="11">
    <source>
        <dbReference type="Proteomes" id="UP000031518"/>
    </source>
</evidence>
<evidence type="ECO:0000259" key="9">
    <source>
        <dbReference type="Pfam" id="PF03787"/>
    </source>
</evidence>
<dbReference type="Pfam" id="PF03787">
    <property type="entry name" value="RAMPs"/>
    <property type="match status" value="1"/>
</dbReference>
<dbReference type="PANTHER" id="PTHR35579">
    <property type="entry name" value="CRISPR SYSTEM CMS ENDORIBONUCLEASE CSM3"/>
    <property type="match status" value="1"/>
</dbReference>
<keyword evidence="11" id="KW-1185">Reference proteome</keyword>
<dbReference type="NCBIfam" id="TIGR02582">
    <property type="entry name" value="cas7_TM1809"/>
    <property type="match status" value="1"/>
</dbReference>
<dbReference type="GO" id="GO:0004519">
    <property type="term" value="F:endonuclease activity"/>
    <property type="evidence" value="ECO:0007669"/>
    <property type="project" value="UniProtKB-KW"/>
</dbReference>
<name>A0A0B6WZ03_9BACT</name>
<accession>A0A0B6WZ03</accession>
<keyword evidence="5" id="KW-0378">Hydrolase</keyword>
<gene>
    <name evidence="10" type="ORF">PYK22_01522</name>
</gene>
<dbReference type="InterPro" id="IPR013412">
    <property type="entry name" value="CRISPR-assoc_RAMP_Csm3"/>
</dbReference>
<dbReference type="STRING" id="454194.PYK22_01522"/>
<keyword evidence="6" id="KW-0694">RNA-binding</keyword>
<proteinExistence type="inferred from homology"/>
<dbReference type="InterPro" id="IPR052216">
    <property type="entry name" value="CRISPR_Csm3_endoribonuclease"/>
</dbReference>
<evidence type="ECO:0000256" key="4">
    <source>
        <dbReference type="ARBA" id="ARBA00022759"/>
    </source>
</evidence>
<dbReference type="InterPro" id="IPR005537">
    <property type="entry name" value="RAMP_III_fam"/>
</dbReference>
<evidence type="ECO:0000256" key="3">
    <source>
        <dbReference type="ARBA" id="ARBA00022722"/>
    </source>
</evidence>
<evidence type="ECO:0000256" key="6">
    <source>
        <dbReference type="ARBA" id="ARBA00022884"/>
    </source>
</evidence>
<evidence type="ECO:0000256" key="5">
    <source>
        <dbReference type="ARBA" id="ARBA00022801"/>
    </source>
</evidence>
<dbReference type="OrthoDB" id="1063910at2"/>
<keyword evidence="3" id="KW-0540">Nuclease</keyword>